<dbReference type="Proteomes" id="UP000077202">
    <property type="component" value="Unassembled WGS sequence"/>
</dbReference>
<organism evidence="1 2">
    <name type="scientific">Marchantia polymorpha subsp. ruderalis</name>
    <dbReference type="NCBI Taxonomy" id="1480154"/>
    <lineage>
        <taxon>Eukaryota</taxon>
        <taxon>Viridiplantae</taxon>
        <taxon>Streptophyta</taxon>
        <taxon>Embryophyta</taxon>
        <taxon>Marchantiophyta</taxon>
        <taxon>Marchantiopsida</taxon>
        <taxon>Marchantiidae</taxon>
        <taxon>Marchantiales</taxon>
        <taxon>Marchantiaceae</taxon>
        <taxon>Marchantia</taxon>
    </lineage>
</organism>
<evidence type="ECO:0000313" key="1">
    <source>
        <dbReference type="EMBL" id="OAE19080.1"/>
    </source>
</evidence>
<accession>A0A176VE40</accession>
<dbReference type="EMBL" id="LVLJ01003939">
    <property type="protein sequence ID" value="OAE19080.1"/>
    <property type="molecule type" value="Genomic_DNA"/>
</dbReference>
<evidence type="ECO:0000313" key="2">
    <source>
        <dbReference type="Proteomes" id="UP000077202"/>
    </source>
</evidence>
<keyword evidence="2" id="KW-1185">Reference proteome</keyword>
<protein>
    <submittedName>
        <fullName evidence="1">Uncharacterized protein</fullName>
    </submittedName>
</protein>
<proteinExistence type="predicted"/>
<reference evidence="1" key="1">
    <citation type="submission" date="2016-03" db="EMBL/GenBank/DDBJ databases">
        <title>Mechanisms controlling the formation of the plant cell surface in tip-growing cells are functionally conserved among land plants.</title>
        <authorList>
            <person name="Honkanen S."/>
            <person name="Jones V.A."/>
            <person name="Morieri G."/>
            <person name="Champion C."/>
            <person name="Hetherington A.J."/>
            <person name="Kelly S."/>
            <person name="Saint-Marcoux D."/>
            <person name="Proust H."/>
            <person name="Prescott H."/>
            <person name="Dolan L."/>
        </authorList>
    </citation>
    <scope>NUCLEOTIDE SEQUENCE [LARGE SCALE GENOMIC DNA]</scope>
    <source>
        <tissue evidence="1">Whole gametophyte</tissue>
    </source>
</reference>
<comment type="caution">
    <text evidence="1">The sequence shown here is derived from an EMBL/GenBank/DDBJ whole genome shotgun (WGS) entry which is preliminary data.</text>
</comment>
<sequence>MSPLGCADIPPFLLFEGSSSEQDKLQFFTYMGQRGVQLAIQPVLPVLRATVECSEWQAHAFSRLRSLLLLLRQRQLALSPHWTWWDRPVGTDLTALVRFGTYCVNETMFFHFGGQTSIAELENYVTGRSSSNFTRQLFLPHVHGSMGKLRIKLLEEGFVNMRLDTDTYKIKIFVRDIHYGGPDAYYVKVSSGLEFISLERGSSKAPFFRERCLEHRAVEQCRPNCVRYLIKRKEFITEGMLRKLLQQNPILEPDASAGMVGEYTMRVSKEYRHDVRFVRREREEKWASEDGLIVKLLDILEWKGANEIRDLTTIPPTSHTVRQEVEVHVRDADAQLLGSDMAAEKFITRFWNTGLRFKEFLL</sequence>
<dbReference type="AlphaFoldDB" id="A0A176VE40"/>
<name>A0A176VE40_MARPO</name>
<gene>
    <name evidence="1" type="ORF">AXG93_4129s1110</name>
</gene>